<dbReference type="GO" id="GO:0003712">
    <property type="term" value="F:transcription coregulator activity"/>
    <property type="evidence" value="ECO:0007669"/>
    <property type="project" value="TreeGrafter"/>
</dbReference>
<comment type="subcellular location">
    <subcellularLocation>
        <location evidence="1">Nucleus</location>
    </subcellularLocation>
</comment>
<feature type="compositionally biased region" description="Polar residues" evidence="4">
    <location>
        <begin position="305"/>
        <end position="325"/>
    </location>
</feature>
<evidence type="ECO:0008006" key="7">
    <source>
        <dbReference type="Google" id="ProtNLM"/>
    </source>
</evidence>
<dbReference type="GO" id="GO:0000785">
    <property type="term" value="C:chromatin"/>
    <property type="evidence" value="ECO:0007669"/>
    <property type="project" value="TreeGrafter"/>
</dbReference>
<dbReference type="PANTHER" id="PTHR13293">
    <property type="entry name" value="AKIRIN-RELATED"/>
    <property type="match status" value="1"/>
</dbReference>
<sequence length="398" mass="44598">MGPDMARKPRLFFPFQDVHKAKPSSSILVEVNCLVHGSEDIALLEDEGIAFITSGISYMSPRGKRKGDKHLENLNAQHEVTKDDRRRYAYGIVKNKSDALLMVMAKCEEATAAVWKFAEIFWLKVALNFQANSHCKTTKKAVFLSAQLIPIGCVESSPRQHPAQCLSCKSGPAAQATQPEMACGLALKRPHEYDSYLADESFPHEAKRARQTAAHCSPFRPQMGTIAANLPSTSSFAQAANKDDSPFAAVAGKCQLSESQLDAYLRSEVRSGQRRKLLPRRSCIDVKVEDENTPRKDYRTPNSPPQSGSDSEGESTSIRKSSTNSYQALAEKPQFSLKQVRIICERLLKEQEMRLRYEYELALNQKLDEQHEQYVQFASEQMASQYKENSAGEFSYLS</sequence>
<dbReference type="GO" id="GO:0005634">
    <property type="term" value="C:nucleus"/>
    <property type="evidence" value="ECO:0007669"/>
    <property type="project" value="UniProtKB-SubCell"/>
</dbReference>
<dbReference type="InterPro" id="IPR024132">
    <property type="entry name" value="Akirin"/>
</dbReference>
<dbReference type="PANTHER" id="PTHR13293:SF6">
    <property type="entry name" value="AKIRIN-RELATED"/>
    <property type="match status" value="1"/>
</dbReference>
<gene>
    <name evidence="5" type="ORF">ANCCEY_13133</name>
</gene>
<keyword evidence="3" id="KW-0539">Nucleus</keyword>
<evidence type="ECO:0000313" key="5">
    <source>
        <dbReference type="EMBL" id="EPB67776.1"/>
    </source>
</evidence>
<evidence type="ECO:0000256" key="3">
    <source>
        <dbReference type="ARBA" id="ARBA00023242"/>
    </source>
</evidence>
<evidence type="ECO:0000256" key="2">
    <source>
        <dbReference type="ARBA" id="ARBA00005625"/>
    </source>
</evidence>
<keyword evidence="6" id="KW-1185">Reference proteome</keyword>
<evidence type="ECO:0000256" key="4">
    <source>
        <dbReference type="SAM" id="MobiDB-lite"/>
    </source>
</evidence>
<organism evidence="5 6">
    <name type="scientific">Ancylostoma ceylanicum</name>
    <dbReference type="NCBI Taxonomy" id="53326"/>
    <lineage>
        <taxon>Eukaryota</taxon>
        <taxon>Metazoa</taxon>
        <taxon>Ecdysozoa</taxon>
        <taxon>Nematoda</taxon>
        <taxon>Chromadorea</taxon>
        <taxon>Rhabditida</taxon>
        <taxon>Rhabditina</taxon>
        <taxon>Rhabditomorpha</taxon>
        <taxon>Strongyloidea</taxon>
        <taxon>Ancylostomatidae</taxon>
        <taxon>Ancylostomatinae</taxon>
        <taxon>Ancylostoma</taxon>
    </lineage>
</organism>
<dbReference type="EMBL" id="KE125577">
    <property type="protein sequence ID" value="EPB67776.1"/>
    <property type="molecule type" value="Genomic_DNA"/>
</dbReference>
<reference evidence="5 6" key="1">
    <citation type="submission" date="2013-05" db="EMBL/GenBank/DDBJ databases">
        <title>Draft genome of the parasitic nematode Anyclostoma ceylanicum.</title>
        <authorList>
            <person name="Mitreva M."/>
        </authorList>
    </citation>
    <scope>NUCLEOTIDE SEQUENCE [LARGE SCALE GENOMIC DNA]</scope>
</reference>
<protein>
    <recommendedName>
        <fullName evidence="7">Akirin</fullName>
    </recommendedName>
</protein>
<dbReference type="Proteomes" id="UP000054495">
    <property type="component" value="Unassembled WGS sequence"/>
</dbReference>
<dbReference type="AlphaFoldDB" id="A0A0D6LD60"/>
<feature type="region of interest" description="Disordered" evidence="4">
    <location>
        <begin position="288"/>
        <end position="325"/>
    </location>
</feature>
<feature type="compositionally biased region" description="Basic and acidic residues" evidence="4">
    <location>
        <begin position="288"/>
        <end position="299"/>
    </location>
</feature>
<evidence type="ECO:0000256" key="1">
    <source>
        <dbReference type="ARBA" id="ARBA00004123"/>
    </source>
</evidence>
<comment type="similarity">
    <text evidence="2">Belongs to the akirin family.</text>
</comment>
<evidence type="ECO:0000313" key="6">
    <source>
        <dbReference type="Proteomes" id="UP000054495"/>
    </source>
</evidence>
<proteinExistence type="inferred from homology"/>
<name>A0A0D6LD60_9BILA</name>
<dbReference type="GO" id="GO:0045089">
    <property type="term" value="P:positive regulation of innate immune response"/>
    <property type="evidence" value="ECO:0007669"/>
    <property type="project" value="TreeGrafter"/>
</dbReference>
<accession>A0A0D6LD60</accession>
<dbReference type="GO" id="GO:0045944">
    <property type="term" value="P:positive regulation of transcription by RNA polymerase II"/>
    <property type="evidence" value="ECO:0007669"/>
    <property type="project" value="TreeGrafter"/>
</dbReference>